<dbReference type="AlphaFoldDB" id="A0A2R5FWH2"/>
<comment type="caution">
    <text evidence="1">The sequence shown here is derived from an EMBL/GenBank/DDBJ whole genome shotgun (WGS) entry which is preliminary data.</text>
</comment>
<dbReference type="InterPro" id="IPR029063">
    <property type="entry name" value="SAM-dependent_MTases_sf"/>
</dbReference>
<evidence type="ECO:0000313" key="2">
    <source>
        <dbReference type="Proteomes" id="UP000245124"/>
    </source>
</evidence>
<dbReference type="SUPFAM" id="SSF53335">
    <property type="entry name" value="S-adenosyl-L-methionine-dependent methyltransferases"/>
    <property type="match status" value="1"/>
</dbReference>
<proteinExistence type="predicted"/>
<evidence type="ECO:0000313" key="1">
    <source>
        <dbReference type="EMBL" id="GBG23102.1"/>
    </source>
</evidence>
<protein>
    <submittedName>
        <fullName evidence="1">Uncharacterized protein</fullName>
    </submittedName>
</protein>
<dbReference type="Gene3D" id="3.40.50.150">
    <property type="entry name" value="Vaccinia Virus protein VP39"/>
    <property type="match status" value="1"/>
</dbReference>
<dbReference type="RefSeq" id="WP_244919494.1">
    <property type="nucleotide sequence ID" value="NZ_BDUD01000002.1"/>
</dbReference>
<keyword evidence="2" id="KW-1185">Reference proteome</keyword>
<dbReference type="EMBL" id="BDUD01000002">
    <property type="protein sequence ID" value="GBG23102.1"/>
    <property type="molecule type" value="Genomic_DNA"/>
</dbReference>
<sequence length="146" mass="16167">MTVAQLLTSQSHTSASIETVGRHPLNFYESPSWFTTELLRHVPLSGVIGEPCVGHGAIASLLNVWPHAEHIWTNDIDPNKQAHFHYDATLAGSWEKFPKCDWICTNPPYAEFAAPIIKNAYQKARVGVAAFLLTSPHSALHNVVEK</sequence>
<name>A0A2R5FWH2_NOSCO</name>
<accession>A0A2R5FWH2</accession>
<organism evidence="1 2">
    <name type="scientific">Nostoc commune NIES-4072</name>
    <dbReference type="NCBI Taxonomy" id="2005467"/>
    <lineage>
        <taxon>Bacteria</taxon>
        <taxon>Bacillati</taxon>
        <taxon>Cyanobacteriota</taxon>
        <taxon>Cyanophyceae</taxon>
        <taxon>Nostocales</taxon>
        <taxon>Nostocaceae</taxon>
        <taxon>Nostoc</taxon>
    </lineage>
</organism>
<reference evidence="1 2" key="1">
    <citation type="submission" date="2017-06" db="EMBL/GenBank/DDBJ databases">
        <title>Genome sequencing of cyanobaciteial culture collection at National Institute for Environmental Studies (NIES).</title>
        <authorList>
            <person name="Hirose Y."/>
            <person name="Shimura Y."/>
            <person name="Fujisawa T."/>
            <person name="Nakamura Y."/>
            <person name="Kawachi M."/>
        </authorList>
    </citation>
    <scope>NUCLEOTIDE SEQUENCE [LARGE SCALE GENOMIC DNA]</scope>
    <source>
        <strain evidence="1 2">NIES-4072</strain>
    </source>
</reference>
<dbReference type="Proteomes" id="UP000245124">
    <property type="component" value="Unassembled WGS sequence"/>
</dbReference>
<gene>
    <name evidence="1" type="ORF">NIES4072_68140</name>
</gene>